<keyword evidence="2" id="KW-1185">Reference proteome</keyword>
<dbReference type="Proteomes" id="UP000182658">
    <property type="component" value="Unassembled WGS sequence"/>
</dbReference>
<dbReference type="OrthoDB" id="5002738at2759"/>
<evidence type="ECO:0000313" key="1">
    <source>
        <dbReference type="EMBL" id="OIW22097.1"/>
    </source>
</evidence>
<proteinExistence type="predicted"/>
<dbReference type="AlphaFoldDB" id="A0A1J7ILU3"/>
<dbReference type="STRING" id="1408157.A0A1J7ILU3"/>
<feature type="non-terminal residue" evidence="1">
    <location>
        <position position="1"/>
    </location>
</feature>
<name>A0A1J7ILU3_9PEZI</name>
<evidence type="ECO:0000313" key="2">
    <source>
        <dbReference type="Proteomes" id="UP000182658"/>
    </source>
</evidence>
<accession>A0A1J7ILU3</accession>
<gene>
    <name evidence="1" type="ORF">CONLIGDRAFT_560096</name>
</gene>
<organism evidence="1 2">
    <name type="scientific">Coniochaeta ligniaria NRRL 30616</name>
    <dbReference type="NCBI Taxonomy" id="1408157"/>
    <lineage>
        <taxon>Eukaryota</taxon>
        <taxon>Fungi</taxon>
        <taxon>Dikarya</taxon>
        <taxon>Ascomycota</taxon>
        <taxon>Pezizomycotina</taxon>
        <taxon>Sordariomycetes</taxon>
        <taxon>Sordariomycetidae</taxon>
        <taxon>Coniochaetales</taxon>
        <taxon>Coniochaetaceae</taxon>
        <taxon>Coniochaeta</taxon>
    </lineage>
</organism>
<feature type="non-terminal residue" evidence="1">
    <location>
        <position position="54"/>
    </location>
</feature>
<dbReference type="EMBL" id="KV875180">
    <property type="protein sequence ID" value="OIW22097.1"/>
    <property type="molecule type" value="Genomic_DNA"/>
</dbReference>
<sequence>LQGQWFFEKESELPGWKYDYSPTGWSNASTAPKWLEEIYLPETQPENTEDWRLL</sequence>
<protein>
    <submittedName>
        <fullName evidence="1">Uncharacterized protein</fullName>
    </submittedName>
</protein>
<dbReference type="InParanoid" id="A0A1J7ILU3"/>
<reference evidence="1 2" key="1">
    <citation type="submission" date="2016-10" db="EMBL/GenBank/DDBJ databases">
        <title>Draft genome sequence of Coniochaeta ligniaria NRRL30616, a lignocellulolytic fungus for bioabatement of inhibitors in plant biomass hydrolysates.</title>
        <authorList>
            <consortium name="DOE Joint Genome Institute"/>
            <person name="Jimenez D.J."/>
            <person name="Hector R.E."/>
            <person name="Riley R."/>
            <person name="Sun H."/>
            <person name="Grigoriev I.V."/>
            <person name="Van Elsas J.D."/>
            <person name="Nichols N.N."/>
        </authorList>
    </citation>
    <scope>NUCLEOTIDE SEQUENCE [LARGE SCALE GENOMIC DNA]</scope>
    <source>
        <strain evidence="1 2">NRRL 30616</strain>
    </source>
</reference>